<dbReference type="Proteomes" id="UP000014480">
    <property type="component" value="Unassembled WGS sequence"/>
</dbReference>
<evidence type="ECO:0000313" key="2">
    <source>
        <dbReference type="EMBL" id="TDZ18186.1"/>
    </source>
</evidence>
<evidence type="ECO:0000256" key="1">
    <source>
        <dbReference type="SAM" id="MobiDB-lite"/>
    </source>
</evidence>
<name>N4UPB9_COLOR</name>
<gene>
    <name evidence="2" type="ORF">Cob_v008852</name>
</gene>
<accession>N4UPB9</accession>
<organism evidence="2 3">
    <name type="scientific">Colletotrichum orbiculare (strain 104-T / ATCC 96160 / CBS 514.97 / LARS 414 / MAFF 240422)</name>
    <name type="common">Cucumber anthracnose fungus</name>
    <name type="synonym">Colletotrichum lagenarium</name>
    <dbReference type="NCBI Taxonomy" id="1213857"/>
    <lineage>
        <taxon>Eukaryota</taxon>
        <taxon>Fungi</taxon>
        <taxon>Dikarya</taxon>
        <taxon>Ascomycota</taxon>
        <taxon>Pezizomycotina</taxon>
        <taxon>Sordariomycetes</taxon>
        <taxon>Hypocreomycetidae</taxon>
        <taxon>Glomerellales</taxon>
        <taxon>Glomerellaceae</taxon>
        <taxon>Colletotrichum</taxon>
        <taxon>Colletotrichum orbiculare species complex</taxon>
    </lineage>
</organism>
<proteinExistence type="predicted"/>
<sequence>MEKDAMKSYEDIRDTCQEENDVLVDSFGLVMEVKDPKKAPEEDNDPDDAKSGHNEDDETTLAGASDGGTTVSPQTHPYNTKHPEILRHKIISVTADRKRSQRPPTTLLSHAITAAARLVQPKLLQQQVSRLCFASRALNVTRALDLVPGVRVQG</sequence>
<protein>
    <submittedName>
        <fullName evidence="2">Uncharacterized protein</fullName>
    </submittedName>
</protein>
<feature type="compositionally biased region" description="Polar residues" evidence="1">
    <location>
        <begin position="67"/>
        <end position="78"/>
    </location>
</feature>
<comment type="caution">
    <text evidence="2">The sequence shown here is derived from an EMBL/GenBank/DDBJ whole genome shotgun (WGS) entry which is preliminary data.</text>
</comment>
<keyword evidence="3" id="KW-1185">Reference proteome</keyword>
<feature type="region of interest" description="Disordered" evidence="1">
    <location>
        <begin position="32"/>
        <end position="83"/>
    </location>
</feature>
<feature type="compositionally biased region" description="Basic and acidic residues" evidence="1">
    <location>
        <begin position="32"/>
        <end position="54"/>
    </location>
</feature>
<reference evidence="3" key="2">
    <citation type="journal article" date="2019" name="Mol. Plant Microbe Interact.">
        <title>Genome sequence resources for four phytopathogenic fungi from the Colletotrichum orbiculare species complex.</title>
        <authorList>
            <person name="Gan P."/>
            <person name="Tsushima A."/>
            <person name="Narusaka M."/>
            <person name="Narusaka Y."/>
            <person name="Takano Y."/>
            <person name="Kubo Y."/>
            <person name="Shirasu K."/>
        </authorList>
    </citation>
    <scope>GENOME REANNOTATION</scope>
    <source>
        <strain evidence="3">104-T / ATCC 96160 / CBS 514.97 / LARS 414 / MAFF 240422</strain>
    </source>
</reference>
<dbReference type="HOGENOM" id="CLU_1704114_0_0_1"/>
<evidence type="ECO:0000313" key="3">
    <source>
        <dbReference type="Proteomes" id="UP000014480"/>
    </source>
</evidence>
<dbReference type="AlphaFoldDB" id="N4UPB9"/>
<dbReference type="EMBL" id="AMCV02000025">
    <property type="protein sequence ID" value="TDZ18186.1"/>
    <property type="molecule type" value="Genomic_DNA"/>
</dbReference>
<reference evidence="3" key="1">
    <citation type="journal article" date="2013" name="New Phytol.">
        <title>Comparative genomic and transcriptomic analyses reveal the hemibiotrophic stage shift of Colletotrichum fungi.</title>
        <authorList>
            <person name="Gan P."/>
            <person name="Ikeda K."/>
            <person name="Irieda H."/>
            <person name="Narusaka M."/>
            <person name="O'Connell R.J."/>
            <person name="Narusaka Y."/>
            <person name="Takano Y."/>
            <person name="Kubo Y."/>
            <person name="Shirasu K."/>
        </authorList>
    </citation>
    <scope>NUCLEOTIDE SEQUENCE [LARGE SCALE GENOMIC DNA]</scope>
    <source>
        <strain evidence="3">104-T / ATCC 96160 / CBS 514.97 / LARS 414 / MAFF 240422</strain>
    </source>
</reference>